<evidence type="ECO:0000313" key="2">
    <source>
        <dbReference type="Proteomes" id="UP000018545"/>
    </source>
</evidence>
<dbReference type="KEGG" id="csi:P262_05137"/>
<protein>
    <submittedName>
        <fullName evidence="1">Uncharacterized protein</fullName>
    </submittedName>
</protein>
<accession>V5U4F9</accession>
<organism evidence="1 2">
    <name type="scientific">Cronobacter malonaticus</name>
    <dbReference type="NCBI Taxonomy" id="413503"/>
    <lineage>
        <taxon>Bacteria</taxon>
        <taxon>Pseudomonadati</taxon>
        <taxon>Pseudomonadota</taxon>
        <taxon>Gammaproteobacteria</taxon>
        <taxon>Enterobacterales</taxon>
        <taxon>Enterobacteriaceae</taxon>
        <taxon>Cronobacter</taxon>
    </lineage>
</organism>
<dbReference type="Proteomes" id="UP000018545">
    <property type="component" value="Chromosome"/>
</dbReference>
<evidence type="ECO:0000313" key="1">
    <source>
        <dbReference type="EMBL" id="AHB72017.1"/>
    </source>
</evidence>
<dbReference type="AlphaFoldDB" id="V5U4F9"/>
<proteinExistence type="predicted"/>
<dbReference type="HOGENOM" id="CLU_3327017_0_0_6"/>
<name>V5U4F9_9ENTR</name>
<dbReference type="EMBL" id="CP006731">
    <property type="protein sequence ID" value="AHB72017.1"/>
    <property type="molecule type" value="Genomic_DNA"/>
</dbReference>
<sequence>MLKRLSSLRRTMQKDGRLRKTQITKPASAGFYIPGNKS</sequence>
<dbReference type="PATRIC" id="fig|1401659.3.peg.3622"/>
<gene>
    <name evidence="1" type="ORF">P262_05137</name>
</gene>
<reference evidence="1 2" key="1">
    <citation type="journal article" date="2014" name="Genome Announc.">
        <title>Complete Genome Sequence of Cronobacter sakazakii Strain CMCC 45402.</title>
        <authorList>
            <person name="Zhao Z."/>
            <person name="Wang L."/>
            <person name="Wang B."/>
            <person name="Liang H."/>
            <person name="Ye Q."/>
            <person name="Zeng M."/>
        </authorList>
    </citation>
    <scope>NUCLEOTIDE SEQUENCE [LARGE SCALE GENOMIC DNA]</scope>
    <source>
        <strain evidence="2">45402</strain>
    </source>
</reference>